<organism evidence="2 3">
    <name type="scientific">Alkalicoccus halolimnae</name>
    <dbReference type="NCBI Taxonomy" id="1667239"/>
    <lineage>
        <taxon>Bacteria</taxon>
        <taxon>Bacillati</taxon>
        <taxon>Bacillota</taxon>
        <taxon>Bacilli</taxon>
        <taxon>Bacillales</taxon>
        <taxon>Bacillaceae</taxon>
        <taxon>Alkalicoccus</taxon>
    </lineage>
</organism>
<feature type="domain" description="Tetrapyrrole biosynthesis uroporphyrinogen III synthase" evidence="1">
    <location>
        <begin position="20"/>
        <end position="253"/>
    </location>
</feature>
<keyword evidence="3" id="KW-1185">Reference proteome</keyword>
<dbReference type="InterPro" id="IPR039793">
    <property type="entry name" value="UROS/Hem4"/>
</dbReference>
<name>A0A5C7FL26_9BACI</name>
<evidence type="ECO:0000313" key="2">
    <source>
        <dbReference type="EMBL" id="WWD79957.1"/>
    </source>
</evidence>
<dbReference type="Pfam" id="PF02602">
    <property type="entry name" value="HEM4"/>
    <property type="match status" value="1"/>
</dbReference>
<dbReference type="Proteomes" id="UP000321816">
    <property type="component" value="Chromosome"/>
</dbReference>
<dbReference type="GO" id="GO:0004852">
    <property type="term" value="F:uroporphyrinogen-III synthase activity"/>
    <property type="evidence" value="ECO:0007669"/>
    <property type="project" value="UniProtKB-EC"/>
</dbReference>
<dbReference type="GO" id="GO:0006780">
    <property type="term" value="P:uroporphyrinogen III biosynthetic process"/>
    <property type="evidence" value="ECO:0007669"/>
    <property type="project" value="InterPro"/>
</dbReference>
<sequence>MKDLTGKRIAIAADRQSDAIRTMVEKKGGEAVVYSIQGKQHLDEQTSRENVKTFLAEEFEWAVLTTGIGARTLAESASKAGLAEAFISKLKKTKLVIRGSKTMKWLKENDLQPYLLSEDGTMNNLLEAFSEESAPENRIFLQAYNQDDARLKEKLEQDGGNVYLSQPYIHEAPPKETVTRLREAISAQSVDAVLFTSKKQVINLFSEENSTLIPAFHEGVLAAAVGKVTAGELENQGITNVLQPESQKMGAMIVEIERYYRKQESR</sequence>
<accession>A0A5C7FL26</accession>
<dbReference type="EC" id="4.2.1.75" evidence="2"/>
<dbReference type="OrthoDB" id="9775656at2"/>
<dbReference type="InterPro" id="IPR036108">
    <property type="entry name" value="4pyrrol_syn_uPrphyn_synt_sf"/>
</dbReference>
<dbReference type="AlphaFoldDB" id="A0A5C7FL26"/>
<protein>
    <submittedName>
        <fullName evidence="2">Uroporphyrinogen-III synthase</fullName>
        <ecNumber evidence="2">4.2.1.75</ecNumber>
    </submittedName>
</protein>
<proteinExistence type="predicted"/>
<dbReference type="PANTHER" id="PTHR40082:SF1">
    <property type="entry name" value="BLR5956 PROTEIN"/>
    <property type="match status" value="1"/>
</dbReference>
<dbReference type="Gene3D" id="3.40.50.10090">
    <property type="match status" value="2"/>
</dbReference>
<dbReference type="EMBL" id="CP144914">
    <property type="protein sequence ID" value="WWD79957.1"/>
    <property type="molecule type" value="Genomic_DNA"/>
</dbReference>
<keyword evidence="2" id="KW-0456">Lyase</keyword>
<evidence type="ECO:0000259" key="1">
    <source>
        <dbReference type="Pfam" id="PF02602"/>
    </source>
</evidence>
<dbReference type="NCBIfam" id="NF004584">
    <property type="entry name" value="PRK05928.2-1"/>
    <property type="match status" value="1"/>
</dbReference>
<gene>
    <name evidence="2" type="ORF">FTX54_016430</name>
</gene>
<evidence type="ECO:0000313" key="3">
    <source>
        <dbReference type="Proteomes" id="UP000321816"/>
    </source>
</evidence>
<reference evidence="2 3" key="1">
    <citation type="submission" date="2024-01" db="EMBL/GenBank/DDBJ databases">
        <title>Complete Genome Sequence of Alkalicoccus halolimnae BZ-SZ-XJ29T, a Moderately Halophilic Bacterium Isolated from a Salt Lake.</title>
        <authorList>
            <person name="Zhao B."/>
        </authorList>
    </citation>
    <scope>NUCLEOTIDE SEQUENCE [LARGE SCALE GENOMIC DNA]</scope>
    <source>
        <strain evidence="2 3">BZ-SZ-XJ29</strain>
    </source>
</reference>
<dbReference type="PANTHER" id="PTHR40082">
    <property type="entry name" value="BLR5956 PROTEIN"/>
    <property type="match status" value="1"/>
</dbReference>
<dbReference type="KEGG" id="ahal:FTX54_016430"/>
<dbReference type="InterPro" id="IPR003754">
    <property type="entry name" value="4pyrrol_synth_uPrphyn_synth"/>
</dbReference>
<dbReference type="CDD" id="cd06578">
    <property type="entry name" value="HemD"/>
    <property type="match status" value="1"/>
</dbReference>
<dbReference type="RefSeq" id="WP_147802579.1">
    <property type="nucleotide sequence ID" value="NZ_CP144914.1"/>
</dbReference>
<dbReference type="SUPFAM" id="SSF69618">
    <property type="entry name" value="HemD-like"/>
    <property type="match status" value="1"/>
</dbReference>